<evidence type="ECO:0000256" key="4">
    <source>
        <dbReference type="ARBA" id="ARBA00022692"/>
    </source>
</evidence>
<dbReference type="PANTHER" id="PTHR10585">
    <property type="entry name" value="ER LUMEN PROTEIN RETAINING RECEPTOR"/>
    <property type="match status" value="1"/>
</dbReference>
<dbReference type="GO" id="GO:0016192">
    <property type="term" value="P:vesicle-mediated transport"/>
    <property type="evidence" value="ECO:0007669"/>
    <property type="project" value="UniProtKB-KW"/>
</dbReference>
<feature type="transmembrane region" description="Helical" evidence="11">
    <location>
        <begin position="21"/>
        <end position="39"/>
    </location>
</feature>
<dbReference type="Proteomes" id="UP000626109">
    <property type="component" value="Unassembled WGS sequence"/>
</dbReference>
<keyword evidence="8 11" id="KW-1133">Transmembrane helix</keyword>
<feature type="transmembrane region" description="Helical" evidence="11">
    <location>
        <begin position="172"/>
        <end position="191"/>
    </location>
</feature>
<dbReference type="Pfam" id="PF00810">
    <property type="entry name" value="ER_lumen_recept"/>
    <property type="match status" value="1"/>
</dbReference>
<dbReference type="GO" id="GO:0046923">
    <property type="term" value="F:ER retention sequence binding"/>
    <property type="evidence" value="ECO:0007669"/>
    <property type="project" value="InterPro"/>
</dbReference>
<feature type="transmembrane region" description="Helical" evidence="11">
    <location>
        <begin position="239"/>
        <end position="262"/>
    </location>
</feature>
<evidence type="ECO:0000313" key="14">
    <source>
        <dbReference type="Proteomes" id="UP000654075"/>
    </source>
</evidence>
<dbReference type="OrthoDB" id="7694678at2759"/>
<dbReference type="EMBL" id="CAJNNV010027881">
    <property type="protein sequence ID" value="CAE8622043.1"/>
    <property type="molecule type" value="Genomic_DNA"/>
</dbReference>
<dbReference type="GO" id="GO:0005789">
    <property type="term" value="C:endoplasmic reticulum membrane"/>
    <property type="evidence" value="ECO:0007669"/>
    <property type="project" value="UniProtKB-SubCell"/>
</dbReference>
<feature type="transmembrane region" description="Helical" evidence="11">
    <location>
        <begin position="142"/>
        <end position="160"/>
    </location>
</feature>
<protein>
    <submittedName>
        <fullName evidence="12">Uncharacterized protein</fullName>
    </submittedName>
</protein>
<keyword evidence="10" id="KW-0675">Receptor</keyword>
<evidence type="ECO:0000256" key="6">
    <source>
        <dbReference type="ARBA" id="ARBA00022892"/>
    </source>
</evidence>
<dbReference type="InterPro" id="IPR000133">
    <property type="entry name" value="ER_ret_rcpt"/>
</dbReference>
<evidence type="ECO:0000256" key="10">
    <source>
        <dbReference type="ARBA" id="ARBA00023170"/>
    </source>
</evidence>
<gene>
    <name evidence="12" type="ORF">PGLA1383_LOCUS39553</name>
    <name evidence="13" type="ORF">PGLA2088_LOCUS28065</name>
</gene>
<evidence type="ECO:0000313" key="13">
    <source>
        <dbReference type="EMBL" id="CAE8692843.1"/>
    </source>
</evidence>
<keyword evidence="4 11" id="KW-0812">Transmembrane</keyword>
<comment type="subcellular location">
    <subcellularLocation>
        <location evidence="1">Endoplasmic reticulum membrane</location>
        <topology evidence="1">Multi-pass membrane protein</topology>
    </subcellularLocation>
</comment>
<dbReference type="EMBL" id="CAJNNW010027722">
    <property type="protein sequence ID" value="CAE8692843.1"/>
    <property type="molecule type" value="Genomic_DNA"/>
</dbReference>
<evidence type="ECO:0000256" key="2">
    <source>
        <dbReference type="ARBA" id="ARBA00010120"/>
    </source>
</evidence>
<feature type="transmembrane region" description="Helical" evidence="11">
    <location>
        <begin position="203"/>
        <end position="223"/>
    </location>
</feature>
<sequence length="283" mass="31002">MFASSKTLKKMAEKKHPTQVSVAYALFFSGAFMIYHFVANGEFSVILTMAVIFQCLAFALLGLGVVAKGSASGISANSLVLEVLSFACRLSCTTWLNGYLPVDASGDFIYQAVDVCSLLLVIWLLHHVLVTQKHTYNAEADSWPVLPIAIGCFLLAAILHADMNSRPFFDTLWMTGLFLSVVSVLPQLWVINKTGGVIQACTGHYIAMLAISRLLSGICWWDARFDVTSAPWIEGVNHAIWAILAAHALHLLLLGDFGYYYVKAVVQQGLSFQIELPAGYDMV</sequence>
<evidence type="ECO:0000256" key="8">
    <source>
        <dbReference type="ARBA" id="ARBA00022989"/>
    </source>
</evidence>
<dbReference type="AlphaFoldDB" id="A0A813G566"/>
<evidence type="ECO:0000313" key="12">
    <source>
        <dbReference type="EMBL" id="CAE8622043.1"/>
    </source>
</evidence>
<proteinExistence type="inferred from homology"/>
<evidence type="ECO:0000256" key="3">
    <source>
        <dbReference type="ARBA" id="ARBA00022448"/>
    </source>
</evidence>
<keyword evidence="9 11" id="KW-0472">Membrane</keyword>
<evidence type="ECO:0000256" key="1">
    <source>
        <dbReference type="ARBA" id="ARBA00004477"/>
    </source>
</evidence>
<dbReference type="GO" id="GO:0015031">
    <property type="term" value="P:protein transport"/>
    <property type="evidence" value="ECO:0007669"/>
    <property type="project" value="UniProtKB-KW"/>
</dbReference>
<feature type="transmembrane region" description="Helical" evidence="11">
    <location>
        <begin position="108"/>
        <end position="130"/>
    </location>
</feature>
<comment type="caution">
    <text evidence="12">The sequence shown here is derived from an EMBL/GenBank/DDBJ whole genome shotgun (WGS) entry which is preliminary data.</text>
</comment>
<keyword evidence="3" id="KW-0813">Transport</keyword>
<keyword evidence="5" id="KW-0256">Endoplasmic reticulum</keyword>
<dbReference type="OMA" id="RFLWAFC"/>
<reference evidence="12" key="1">
    <citation type="submission" date="2021-02" db="EMBL/GenBank/DDBJ databases">
        <authorList>
            <person name="Dougan E. K."/>
            <person name="Rhodes N."/>
            <person name="Thang M."/>
            <person name="Chan C."/>
        </authorList>
    </citation>
    <scope>NUCLEOTIDE SEQUENCE</scope>
</reference>
<evidence type="ECO:0000256" key="11">
    <source>
        <dbReference type="SAM" id="Phobius"/>
    </source>
</evidence>
<evidence type="ECO:0000256" key="5">
    <source>
        <dbReference type="ARBA" id="ARBA00022824"/>
    </source>
</evidence>
<evidence type="ECO:0000256" key="9">
    <source>
        <dbReference type="ARBA" id="ARBA00023136"/>
    </source>
</evidence>
<feature type="transmembrane region" description="Helical" evidence="11">
    <location>
        <begin position="79"/>
        <end position="96"/>
    </location>
</feature>
<name>A0A813G566_POLGL</name>
<keyword evidence="6" id="KW-0931">ER-Golgi transport</keyword>
<evidence type="ECO:0000256" key="7">
    <source>
        <dbReference type="ARBA" id="ARBA00022927"/>
    </source>
</evidence>
<keyword evidence="7" id="KW-0653">Protein transport</keyword>
<accession>A0A813G566</accession>
<comment type="similarity">
    <text evidence="2">Belongs to the ERD2 family.</text>
</comment>
<keyword evidence="14" id="KW-1185">Reference proteome</keyword>
<feature type="transmembrane region" description="Helical" evidence="11">
    <location>
        <begin position="45"/>
        <end position="67"/>
    </location>
</feature>
<dbReference type="GO" id="GO:0006621">
    <property type="term" value="P:protein retention in ER lumen"/>
    <property type="evidence" value="ECO:0007669"/>
    <property type="project" value="InterPro"/>
</dbReference>
<organism evidence="12 14">
    <name type="scientific">Polarella glacialis</name>
    <name type="common">Dinoflagellate</name>
    <dbReference type="NCBI Taxonomy" id="89957"/>
    <lineage>
        <taxon>Eukaryota</taxon>
        <taxon>Sar</taxon>
        <taxon>Alveolata</taxon>
        <taxon>Dinophyceae</taxon>
        <taxon>Suessiales</taxon>
        <taxon>Suessiaceae</taxon>
        <taxon>Polarella</taxon>
    </lineage>
</organism>
<dbReference type="Proteomes" id="UP000654075">
    <property type="component" value="Unassembled WGS sequence"/>
</dbReference>